<comment type="catalytic activity">
    <reaction evidence="11">
        <text>a tRNA with a 3' CCA end + 2 CTP + ATP = a tRNA with a 3' CCACCA end + 3 diphosphate</text>
        <dbReference type="Rhea" id="RHEA:76235"/>
        <dbReference type="Rhea" id="RHEA-COMP:10468"/>
        <dbReference type="Rhea" id="RHEA-COMP:18655"/>
        <dbReference type="ChEBI" id="CHEBI:30616"/>
        <dbReference type="ChEBI" id="CHEBI:33019"/>
        <dbReference type="ChEBI" id="CHEBI:37563"/>
        <dbReference type="ChEBI" id="CHEBI:83071"/>
        <dbReference type="ChEBI" id="CHEBI:195187"/>
    </reaction>
</comment>
<keyword evidence="10 11" id="KW-0694">RNA-binding</keyword>
<feature type="binding site" evidence="11">
    <location>
        <position position="165"/>
    </location>
    <ligand>
        <name>CTP</name>
        <dbReference type="ChEBI" id="CHEBI:37563"/>
    </ligand>
</feature>
<proteinExistence type="inferred from homology"/>
<dbReference type="Pfam" id="PF01743">
    <property type="entry name" value="PolyA_pol"/>
    <property type="match status" value="1"/>
</dbReference>
<dbReference type="OrthoDB" id="9805698at2"/>
<evidence type="ECO:0000256" key="2">
    <source>
        <dbReference type="ARBA" id="ARBA00022679"/>
    </source>
</evidence>
<evidence type="ECO:0000256" key="4">
    <source>
        <dbReference type="ARBA" id="ARBA00022695"/>
    </source>
</evidence>
<dbReference type="InterPro" id="IPR023068">
    <property type="entry name" value="CCA-adding_enz_firmicutes"/>
</dbReference>
<dbReference type="SUPFAM" id="SSF81891">
    <property type="entry name" value="Poly A polymerase C-terminal region-like"/>
    <property type="match status" value="1"/>
</dbReference>
<dbReference type="Proteomes" id="UP000652995">
    <property type="component" value="Unassembled WGS sequence"/>
</dbReference>
<dbReference type="GO" id="GO:0042245">
    <property type="term" value="P:RNA repair"/>
    <property type="evidence" value="ECO:0007669"/>
    <property type="project" value="UniProtKB-KW"/>
</dbReference>
<keyword evidence="8 11" id="KW-0067">ATP-binding</keyword>
<evidence type="ECO:0000256" key="6">
    <source>
        <dbReference type="ARBA" id="ARBA00022741"/>
    </source>
</evidence>
<comment type="function">
    <text evidence="11">Catalyzes the addition and repair of the essential 3'-terminal CCA sequence in tRNAs without using a nucleic acid template. Adds these three nucleotides in the order of C, C, and A to the tRNA nucleotide-73, using CTP and ATP as substrates and producing inorganic pyrophosphate. tRNA 3'-terminal CCA addition is required both for tRNA processing and repair. Also involved in tRNA surveillance by mediating tandem CCA addition to generate a CCACCA at the 3' terminus of unstable tRNAs. While stable tRNAs receive only 3'-terminal CCA, unstable tRNAs are marked with CCACCA and rapidly degraded.</text>
</comment>
<comment type="similarity">
    <text evidence="11">Belongs to the tRNA nucleotidyltransferase/poly(A) polymerase family. Bacterial CCA-adding enzyme type 3 subfamily.</text>
</comment>
<keyword evidence="9 11" id="KW-0460">Magnesium</keyword>
<evidence type="ECO:0000256" key="10">
    <source>
        <dbReference type="ARBA" id="ARBA00022884"/>
    </source>
</evidence>
<comment type="miscellaneous">
    <text evidence="11">A single active site specifically recognizes both ATP and CTP and is responsible for their addition.</text>
</comment>
<feature type="binding site" evidence="11">
    <location>
        <position position="162"/>
    </location>
    <ligand>
        <name>CTP</name>
        <dbReference type="ChEBI" id="CHEBI:37563"/>
    </ligand>
</feature>
<reference evidence="15" key="1">
    <citation type="journal article" date="2014" name="Int. J. Syst. Evol. Microbiol.">
        <title>Complete genome of a new Firmicutes species belonging to the dominant human colonic microbiota ('Ruminococcus bicirculans') reveals two chromosomes and a selective capacity to utilize plant glucans.</title>
        <authorList>
            <consortium name="NISC Comparative Sequencing Program"/>
            <person name="Wegmann U."/>
            <person name="Louis P."/>
            <person name="Goesmann A."/>
            <person name="Henrissat B."/>
            <person name="Duncan S.H."/>
            <person name="Flint H.J."/>
        </authorList>
    </citation>
    <scope>NUCLEOTIDE SEQUENCE</scope>
    <source>
        <strain evidence="15">CCM 4175</strain>
    </source>
</reference>
<keyword evidence="5 11" id="KW-0479">Metal-binding</keyword>
<reference evidence="18" key="3">
    <citation type="journal article" date="2019" name="Int. J. Syst. Evol. Microbiol.">
        <title>The Global Catalogue of Microorganisms (GCM) 10K type strain sequencing project: providing services to taxonomists for standard genome sequencing and annotation.</title>
        <authorList>
            <consortium name="The Broad Institute Genomics Platform"/>
            <consortium name="The Broad Institute Genome Sequencing Center for Infectious Disease"/>
            <person name="Wu L."/>
            <person name="Ma J."/>
        </authorList>
    </citation>
    <scope>NUCLEOTIDE SEQUENCE [LARGE SCALE GENOMIC DNA]</scope>
    <source>
        <strain evidence="18">CCM 4175</strain>
    </source>
</reference>
<feature type="binding site" evidence="11">
    <location>
        <position position="44"/>
    </location>
    <ligand>
        <name>Mg(2+)</name>
        <dbReference type="ChEBI" id="CHEBI:18420"/>
    </ligand>
</feature>
<evidence type="ECO:0000259" key="14">
    <source>
        <dbReference type="Pfam" id="PF13735"/>
    </source>
</evidence>
<dbReference type="KEGG" id="smus:C7J88_02670"/>
<feature type="binding site" evidence="11">
    <location>
        <position position="32"/>
    </location>
    <ligand>
        <name>CTP</name>
        <dbReference type="ChEBI" id="CHEBI:37563"/>
    </ligand>
</feature>
<keyword evidence="4 11" id="KW-0548">Nucleotidyltransferase</keyword>
<dbReference type="GO" id="GO:0001680">
    <property type="term" value="P:tRNA 3'-terminal CCA addition"/>
    <property type="evidence" value="ECO:0007669"/>
    <property type="project" value="UniProtKB-UniRule"/>
</dbReference>
<dbReference type="PANTHER" id="PTHR46173">
    <property type="entry name" value="CCA TRNA NUCLEOTIDYLTRANSFERASE 1, MITOCHONDRIAL"/>
    <property type="match status" value="1"/>
</dbReference>
<feature type="binding site" evidence="11">
    <location>
        <position position="32"/>
    </location>
    <ligand>
        <name>ATP</name>
        <dbReference type="ChEBI" id="CHEBI:30616"/>
    </ligand>
</feature>
<evidence type="ECO:0000256" key="7">
    <source>
        <dbReference type="ARBA" id="ARBA00022800"/>
    </source>
</evidence>
<feature type="binding site" evidence="11">
    <location>
        <position position="162"/>
    </location>
    <ligand>
        <name>ATP</name>
        <dbReference type="ChEBI" id="CHEBI:30616"/>
    </ligand>
</feature>
<feature type="binding site" evidence="11">
    <location>
        <position position="29"/>
    </location>
    <ligand>
        <name>CTP</name>
        <dbReference type="ChEBI" id="CHEBI:37563"/>
    </ligand>
</feature>
<evidence type="ECO:0000256" key="8">
    <source>
        <dbReference type="ARBA" id="ARBA00022840"/>
    </source>
</evidence>
<feature type="binding site" evidence="11">
    <location>
        <position position="159"/>
    </location>
    <ligand>
        <name>ATP</name>
        <dbReference type="ChEBI" id="CHEBI:30616"/>
    </ligand>
</feature>
<dbReference type="InterPro" id="IPR032828">
    <property type="entry name" value="PolyA_RNA-bd"/>
</dbReference>
<dbReference type="PANTHER" id="PTHR46173:SF1">
    <property type="entry name" value="CCA TRNA NUCLEOTIDYLTRANSFERASE 1, MITOCHONDRIAL"/>
    <property type="match status" value="1"/>
</dbReference>
<evidence type="ECO:0000313" key="16">
    <source>
        <dbReference type="EMBL" id="SNW02660.1"/>
    </source>
</evidence>
<dbReference type="EC" id="2.7.7.72" evidence="11"/>
<feature type="domain" description="CCA-adding enzyme C-terminal" evidence="14">
    <location>
        <begin position="248"/>
        <end position="396"/>
    </location>
</feature>
<evidence type="ECO:0000256" key="1">
    <source>
        <dbReference type="ARBA" id="ARBA00001946"/>
    </source>
</evidence>
<dbReference type="InterPro" id="IPR032810">
    <property type="entry name" value="CCA-adding_enz_C"/>
</dbReference>
<organism evidence="16 17">
    <name type="scientific">Staphylococcus muscae</name>
    <dbReference type="NCBI Taxonomy" id="1294"/>
    <lineage>
        <taxon>Bacteria</taxon>
        <taxon>Bacillati</taxon>
        <taxon>Bacillota</taxon>
        <taxon>Bacilli</taxon>
        <taxon>Bacillales</taxon>
        <taxon>Staphylococcaceae</taxon>
        <taxon>Staphylococcus</taxon>
    </lineage>
</organism>
<sequence length="403" mass="46557">MHDKEMFVTALPVMQQLVSHGYEAYFVGGSVRDYLMKRPINDIDITTNATPDEVEALFEHTIPIGKAHGTINVVWQGNNYEITTFRTEGDYIDHRRPSEVHFVRDLYQDVERRDFTINAIAMNQHFHMTDYFDGQTDIQSKVIRTVGNPDERFGEDALRILRGVRFKSQLGFTIASETYKAMLQRTPDITHLAIERIMVELEKLLNGQYVSSTFEMLHDLNIWKYMPFFKEIDMHHIRITSPVTLAQFLAMIMYHMQGQTSNTKQLKRSNDEIKHAEQLCRAMKCAPTLNTKAELRQFVYDFGQTRCIELLAIQSQLKTNGIPQVSPLIFNTQTISDTWQSLVIQERQQLAVNGTVLMTALNRKAGPWLKEALRCAECAVVQQKVNNNEQEIIEWVKAHVEIS</sequence>
<dbReference type="GO" id="GO:0000049">
    <property type="term" value="F:tRNA binding"/>
    <property type="evidence" value="ECO:0007669"/>
    <property type="project" value="UniProtKB-UniRule"/>
</dbReference>
<dbReference type="InterPro" id="IPR043519">
    <property type="entry name" value="NT_sf"/>
</dbReference>
<dbReference type="Gene3D" id="1.10.246.80">
    <property type="match status" value="1"/>
</dbReference>
<dbReference type="SUPFAM" id="SSF81301">
    <property type="entry name" value="Nucleotidyltransferase"/>
    <property type="match status" value="1"/>
</dbReference>
<keyword evidence="18" id="KW-1185">Reference proteome</keyword>
<dbReference type="GO" id="GO:0005524">
    <property type="term" value="F:ATP binding"/>
    <property type="evidence" value="ECO:0007669"/>
    <property type="project" value="UniProtKB-UniRule"/>
</dbReference>
<dbReference type="CDD" id="cd05398">
    <property type="entry name" value="NT_ClassII-CCAase"/>
    <property type="match status" value="1"/>
</dbReference>
<evidence type="ECO:0000256" key="9">
    <source>
        <dbReference type="ARBA" id="ARBA00022842"/>
    </source>
</evidence>
<evidence type="ECO:0000256" key="3">
    <source>
        <dbReference type="ARBA" id="ARBA00022694"/>
    </source>
</evidence>
<feature type="domain" description="tRNA nucleotidyltransferase/poly(A) polymerase RNA and SrmB- binding" evidence="13">
    <location>
        <begin position="171"/>
        <end position="230"/>
    </location>
</feature>
<feature type="domain" description="Poly A polymerase head" evidence="12">
    <location>
        <begin position="24"/>
        <end position="144"/>
    </location>
</feature>
<protein>
    <recommendedName>
        <fullName evidence="11">CCA-adding enzyme</fullName>
        <ecNumber evidence="11">2.7.7.72</ecNumber>
    </recommendedName>
    <alternativeName>
        <fullName evidence="11">CCA tRNA nucleotidyltransferase</fullName>
    </alternativeName>
    <alternativeName>
        <fullName evidence="11">tRNA CCA-pyrophosphorylase</fullName>
    </alternativeName>
    <alternativeName>
        <fullName evidence="11">tRNA adenylyl-/cytidylyl- transferase</fullName>
    </alternativeName>
    <alternativeName>
        <fullName evidence="11">tRNA nucleotidyltransferase</fullName>
    </alternativeName>
    <alternativeName>
        <fullName evidence="11">tRNA-NT</fullName>
    </alternativeName>
</protein>
<dbReference type="Proteomes" id="UP000243706">
    <property type="component" value="Chromosome 1"/>
</dbReference>
<dbReference type="NCBIfam" id="NF009814">
    <property type="entry name" value="PRK13299.1"/>
    <property type="match status" value="1"/>
</dbReference>
<reference evidence="15" key="4">
    <citation type="submission" date="2024-05" db="EMBL/GenBank/DDBJ databases">
        <authorList>
            <person name="Sun Q."/>
            <person name="Sedlacek I."/>
        </authorList>
    </citation>
    <scope>NUCLEOTIDE SEQUENCE</scope>
    <source>
        <strain evidence="15">CCM 4175</strain>
    </source>
</reference>
<keyword evidence="3 11" id="KW-0819">tRNA processing</keyword>
<dbReference type="Gene3D" id="1.10.3090.10">
    <property type="entry name" value="cca-adding enzyme, domain 2"/>
    <property type="match status" value="1"/>
</dbReference>
<keyword evidence="6 11" id="KW-0547">Nucleotide-binding</keyword>
<dbReference type="Gene3D" id="3.30.460.10">
    <property type="entry name" value="Beta Polymerase, domain 2"/>
    <property type="match status" value="1"/>
</dbReference>
<evidence type="ECO:0000256" key="5">
    <source>
        <dbReference type="ARBA" id="ARBA00022723"/>
    </source>
</evidence>
<reference evidence="16 17" key="2">
    <citation type="submission" date="2017-06" db="EMBL/GenBank/DDBJ databases">
        <authorList>
            <consortium name="Pathogen Informatics"/>
        </authorList>
    </citation>
    <scope>NUCLEOTIDE SEQUENCE [LARGE SCALE GENOMIC DNA]</scope>
    <source>
        <strain evidence="16 17">NCTC13833</strain>
    </source>
</reference>
<dbReference type="GO" id="GO:0004810">
    <property type="term" value="F:CCA tRNA nucleotidyltransferase activity"/>
    <property type="evidence" value="ECO:0007669"/>
    <property type="project" value="UniProtKB-UniRule"/>
</dbReference>
<dbReference type="EMBL" id="BMCB01000016">
    <property type="protein sequence ID" value="GGA95610.1"/>
    <property type="molecule type" value="Genomic_DNA"/>
</dbReference>
<name>A0A240C422_9STAP</name>
<feature type="binding site" evidence="11">
    <location>
        <position position="113"/>
    </location>
    <ligand>
        <name>CTP</name>
        <dbReference type="ChEBI" id="CHEBI:37563"/>
    </ligand>
</feature>
<evidence type="ECO:0000259" key="12">
    <source>
        <dbReference type="Pfam" id="PF01743"/>
    </source>
</evidence>
<feature type="binding site" evidence="11">
    <location>
        <position position="165"/>
    </location>
    <ligand>
        <name>ATP</name>
        <dbReference type="ChEBI" id="CHEBI:30616"/>
    </ligand>
</feature>
<keyword evidence="2 11" id="KW-0808">Transferase</keyword>
<dbReference type="Pfam" id="PF13735">
    <property type="entry name" value="tRNA_NucTran2_2"/>
    <property type="match status" value="1"/>
</dbReference>
<comment type="catalytic activity">
    <reaction evidence="11">
        <text>a tRNA precursor + 2 CTP + ATP = a tRNA with a 3' CCA end + 3 diphosphate</text>
        <dbReference type="Rhea" id="RHEA:14433"/>
        <dbReference type="Rhea" id="RHEA-COMP:10465"/>
        <dbReference type="Rhea" id="RHEA-COMP:10468"/>
        <dbReference type="ChEBI" id="CHEBI:30616"/>
        <dbReference type="ChEBI" id="CHEBI:33019"/>
        <dbReference type="ChEBI" id="CHEBI:37563"/>
        <dbReference type="ChEBI" id="CHEBI:74896"/>
        <dbReference type="ChEBI" id="CHEBI:83071"/>
        <dbReference type="EC" id="2.7.7.72"/>
    </reaction>
</comment>
<dbReference type="GO" id="GO:0000287">
    <property type="term" value="F:magnesium ion binding"/>
    <property type="evidence" value="ECO:0007669"/>
    <property type="project" value="UniProtKB-UniRule"/>
</dbReference>
<evidence type="ECO:0000313" key="15">
    <source>
        <dbReference type="EMBL" id="GGA95610.1"/>
    </source>
</evidence>
<feature type="binding site" evidence="11">
    <location>
        <position position="42"/>
    </location>
    <ligand>
        <name>Mg(2+)</name>
        <dbReference type="ChEBI" id="CHEBI:18420"/>
    </ligand>
</feature>
<keyword evidence="7 11" id="KW-0692">RNA repair</keyword>
<dbReference type="HAMAP" id="MF_01263">
    <property type="entry name" value="CCA_bact_type3"/>
    <property type="match status" value="1"/>
</dbReference>
<dbReference type="AlphaFoldDB" id="A0A240C422"/>
<feature type="binding site" evidence="11">
    <location>
        <position position="159"/>
    </location>
    <ligand>
        <name>CTP</name>
        <dbReference type="ChEBI" id="CHEBI:37563"/>
    </ligand>
</feature>
<dbReference type="InterPro" id="IPR050264">
    <property type="entry name" value="Bact_CCA-adding_enz_type3_sf"/>
</dbReference>
<evidence type="ECO:0000259" key="13">
    <source>
        <dbReference type="Pfam" id="PF12627"/>
    </source>
</evidence>
<feature type="binding site" evidence="11">
    <location>
        <position position="29"/>
    </location>
    <ligand>
        <name>ATP</name>
        <dbReference type="ChEBI" id="CHEBI:30616"/>
    </ligand>
</feature>
<feature type="binding site" evidence="11">
    <location>
        <position position="156"/>
    </location>
    <ligand>
        <name>CTP</name>
        <dbReference type="ChEBI" id="CHEBI:37563"/>
    </ligand>
</feature>
<evidence type="ECO:0000313" key="18">
    <source>
        <dbReference type="Proteomes" id="UP000652995"/>
    </source>
</evidence>
<evidence type="ECO:0000256" key="11">
    <source>
        <dbReference type="HAMAP-Rule" id="MF_01263"/>
    </source>
</evidence>
<comment type="cofactor">
    <cofactor evidence="1 11">
        <name>Mg(2+)</name>
        <dbReference type="ChEBI" id="CHEBI:18420"/>
    </cofactor>
</comment>
<accession>A0A240C422</accession>
<dbReference type="Pfam" id="PF12627">
    <property type="entry name" value="PolyA_pol_RNAbd"/>
    <property type="match status" value="1"/>
</dbReference>
<feature type="binding site" evidence="11">
    <location>
        <position position="156"/>
    </location>
    <ligand>
        <name>ATP</name>
        <dbReference type="ChEBI" id="CHEBI:30616"/>
    </ligand>
</feature>
<evidence type="ECO:0000313" key="17">
    <source>
        <dbReference type="Proteomes" id="UP000243706"/>
    </source>
</evidence>
<dbReference type="RefSeq" id="WP_095116952.1">
    <property type="nucleotide sequence ID" value="NZ_BMCB01000016.1"/>
</dbReference>
<gene>
    <name evidence="11 16" type="primary">cca</name>
    <name evidence="15" type="ORF">GCM10007183_19740</name>
    <name evidence="16" type="ORF">SAMEA4412661_01190</name>
</gene>
<feature type="binding site" evidence="11">
    <location>
        <position position="113"/>
    </location>
    <ligand>
        <name>ATP</name>
        <dbReference type="ChEBI" id="CHEBI:30616"/>
    </ligand>
</feature>
<comment type="subunit">
    <text evidence="11">Homodimer.</text>
</comment>
<dbReference type="InterPro" id="IPR002646">
    <property type="entry name" value="PolA_pol_head_dom"/>
</dbReference>
<dbReference type="EMBL" id="LT906464">
    <property type="protein sequence ID" value="SNW02660.1"/>
    <property type="molecule type" value="Genomic_DNA"/>
</dbReference>